<organism evidence="2 3">
    <name type="scientific">Prorocentrum cordatum</name>
    <dbReference type="NCBI Taxonomy" id="2364126"/>
    <lineage>
        <taxon>Eukaryota</taxon>
        <taxon>Sar</taxon>
        <taxon>Alveolata</taxon>
        <taxon>Dinophyceae</taxon>
        <taxon>Prorocentrales</taxon>
        <taxon>Prorocentraceae</taxon>
        <taxon>Prorocentrum</taxon>
    </lineage>
</organism>
<feature type="compositionally biased region" description="Low complexity" evidence="1">
    <location>
        <begin position="38"/>
        <end position="50"/>
    </location>
</feature>
<comment type="caution">
    <text evidence="2">The sequence shown here is derived from an EMBL/GenBank/DDBJ whole genome shotgun (WGS) entry which is preliminary data.</text>
</comment>
<feature type="non-terminal residue" evidence="2">
    <location>
        <position position="199"/>
    </location>
</feature>
<evidence type="ECO:0000313" key="3">
    <source>
        <dbReference type="Proteomes" id="UP001189429"/>
    </source>
</evidence>
<feature type="region of interest" description="Disordered" evidence="1">
    <location>
        <begin position="139"/>
        <end position="162"/>
    </location>
</feature>
<protein>
    <submittedName>
        <fullName evidence="2">Uncharacterized protein</fullName>
    </submittedName>
</protein>
<feature type="non-terminal residue" evidence="2">
    <location>
        <position position="1"/>
    </location>
</feature>
<feature type="compositionally biased region" description="Low complexity" evidence="1">
    <location>
        <begin position="1"/>
        <end position="19"/>
    </location>
</feature>
<feature type="region of interest" description="Disordered" evidence="1">
    <location>
        <begin position="1"/>
        <end position="79"/>
    </location>
</feature>
<keyword evidence="3" id="KW-1185">Reference proteome</keyword>
<reference evidence="2" key="1">
    <citation type="submission" date="2023-10" db="EMBL/GenBank/DDBJ databases">
        <authorList>
            <person name="Chen Y."/>
            <person name="Shah S."/>
            <person name="Dougan E. K."/>
            <person name="Thang M."/>
            <person name="Chan C."/>
        </authorList>
    </citation>
    <scope>NUCLEOTIDE SEQUENCE [LARGE SCALE GENOMIC DNA]</scope>
</reference>
<sequence length="199" mass="20270">ARPAAAGRLASAPRAPVPARRSRRRPHAAARPRRGRCARGPEPAAGAAVRGGRRADGRRGRGAGGLVRGQRRRGRACAGDCGSGPVLGARCGAGGDRCAGLPVYSRGRVRGGAGALLPACGGAESCRGLWRRAWEVQGPRAPRGKLPRPWPSRGGTPALSVPPPSLFPSVLSSLLGPIPRPRRSLCQAVPCSSASSAAA</sequence>
<proteinExistence type="predicted"/>
<dbReference type="EMBL" id="CAUYUJ010000939">
    <property type="protein sequence ID" value="CAK0793326.1"/>
    <property type="molecule type" value="Genomic_DNA"/>
</dbReference>
<evidence type="ECO:0000313" key="2">
    <source>
        <dbReference type="EMBL" id="CAK0793326.1"/>
    </source>
</evidence>
<evidence type="ECO:0000256" key="1">
    <source>
        <dbReference type="SAM" id="MobiDB-lite"/>
    </source>
</evidence>
<gene>
    <name evidence="2" type="ORF">PCOR1329_LOCUS3659</name>
</gene>
<name>A0ABN9PP67_9DINO</name>
<feature type="compositionally biased region" description="Basic residues" evidence="1">
    <location>
        <begin position="20"/>
        <end position="37"/>
    </location>
</feature>
<dbReference type="Proteomes" id="UP001189429">
    <property type="component" value="Unassembled WGS sequence"/>
</dbReference>
<accession>A0ABN9PP67</accession>